<feature type="domain" description="Aldehyde dehydrogenase" evidence="5">
    <location>
        <begin position="27"/>
        <end position="438"/>
    </location>
</feature>
<dbReference type="PANTHER" id="PTHR43570">
    <property type="entry name" value="ALDEHYDE DEHYDROGENASE"/>
    <property type="match status" value="1"/>
</dbReference>
<dbReference type="SUPFAM" id="SSF53720">
    <property type="entry name" value="ALDH-like"/>
    <property type="match status" value="1"/>
</dbReference>
<evidence type="ECO:0000313" key="6">
    <source>
        <dbReference type="EMBL" id="MEQ6290668.1"/>
    </source>
</evidence>
<accession>A0ABV1M3B9</accession>
<dbReference type="EMBL" id="JBEFLD010000004">
    <property type="protein sequence ID" value="MEQ6290668.1"/>
    <property type="molecule type" value="Genomic_DNA"/>
</dbReference>
<proteinExistence type="inferred from homology"/>
<keyword evidence="3" id="KW-0520">NAD</keyword>
<dbReference type="InterPro" id="IPR015590">
    <property type="entry name" value="Aldehyde_DH_dom"/>
</dbReference>
<sequence length="475" mass="51821">MKAGSPIADSLRASLAELQQHAARARPDYATRQRWLAGLQCIVTEHQAEWIAALNADFGCRSAVETRLAELFPALEGISLARRKLKDWMRPRRRGVSPWFWPARAEVQPQPLGVAGIIVPWNYPVFLALGPLTSALAAGNRAMLKMSELSPHSGELLARLCERYLGRDVVRVVNGGLDVAAAFGNLPFDHLLFTGSTRVGRMVMQAAAANLTPVTLELGGKCPLLIAPGVDVARAARSVVAGKLLNAGQTCVAPDYVLLHAADRDAFVAAVRRAARHAYPRLADNPDYTAIINRQHLERLLAWRDDARLRGARVEALCDEDDTSLLAACKLPLTLIEQAPADAAVMREEIFGPLLPIISYQQLDEALAHIQRHPRPLALYLFDNDRSRIAHVLDATLAGGVCINDTLLHVVQDQLPFGGVGGSGMGHYHGYEGFVTFSKLLPVFRQSRLAGTALTRPPYGKVVQGLLRLMLGRIK</sequence>
<evidence type="ECO:0000256" key="2">
    <source>
        <dbReference type="ARBA" id="ARBA00023002"/>
    </source>
</evidence>
<keyword evidence="7" id="KW-1185">Reference proteome</keyword>
<comment type="similarity">
    <text evidence="1 4">Belongs to the aldehyde dehydrogenase family.</text>
</comment>
<evidence type="ECO:0000256" key="1">
    <source>
        <dbReference type="ARBA" id="ARBA00009986"/>
    </source>
</evidence>
<dbReference type="RefSeq" id="WP_349586398.1">
    <property type="nucleotide sequence ID" value="NZ_JBEFLD010000004.1"/>
</dbReference>
<evidence type="ECO:0000259" key="5">
    <source>
        <dbReference type="Pfam" id="PF00171"/>
    </source>
</evidence>
<reference evidence="6" key="1">
    <citation type="submission" date="2024-06" db="EMBL/GenBank/DDBJ databases">
        <title>Genome sequence of Vogesella sp. MAHUQ-64.</title>
        <authorList>
            <person name="Huq M.A."/>
        </authorList>
    </citation>
    <scope>NUCLEOTIDE SEQUENCE</scope>
    <source>
        <strain evidence="6">MAHUQ-64</strain>
    </source>
</reference>
<dbReference type="PIRSF" id="PIRSF036492">
    <property type="entry name" value="ALDH"/>
    <property type="match status" value="1"/>
</dbReference>
<dbReference type="InterPro" id="IPR016160">
    <property type="entry name" value="Ald_DH_CS_CYS"/>
</dbReference>
<dbReference type="Gene3D" id="3.40.309.10">
    <property type="entry name" value="Aldehyde Dehydrogenase, Chain A, domain 2"/>
    <property type="match status" value="1"/>
</dbReference>
<dbReference type="InterPro" id="IPR016162">
    <property type="entry name" value="Ald_DH_N"/>
</dbReference>
<comment type="caution">
    <text evidence="6">The sequence shown here is derived from an EMBL/GenBank/DDBJ whole genome shotgun (WGS) entry which is preliminary data.</text>
</comment>
<organism evidence="6 7">
    <name type="scientific">Vogesella oryzagri</name>
    <dbReference type="NCBI Taxonomy" id="3160864"/>
    <lineage>
        <taxon>Bacteria</taxon>
        <taxon>Pseudomonadati</taxon>
        <taxon>Pseudomonadota</taxon>
        <taxon>Betaproteobacteria</taxon>
        <taxon>Neisseriales</taxon>
        <taxon>Chromobacteriaceae</taxon>
        <taxon>Vogesella</taxon>
    </lineage>
</organism>
<protein>
    <recommendedName>
        <fullName evidence="4">Aldehyde dehydrogenase</fullName>
    </recommendedName>
</protein>
<dbReference type="InterPro" id="IPR016163">
    <property type="entry name" value="Ald_DH_C"/>
</dbReference>
<dbReference type="Gene3D" id="3.40.605.10">
    <property type="entry name" value="Aldehyde Dehydrogenase, Chain A, domain 1"/>
    <property type="match status" value="1"/>
</dbReference>
<keyword evidence="2 4" id="KW-0560">Oxidoreductase</keyword>
<evidence type="ECO:0000313" key="7">
    <source>
        <dbReference type="Proteomes" id="UP001433638"/>
    </source>
</evidence>
<dbReference type="InterPro" id="IPR016161">
    <property type="entry name" value="Ald_DH/histidinol_DH"/>
</dbReference>
<name>A0ABV1M3B9_9NEIS</name>
<evidence type="ECO:0000256" key="3">
    <source>
        <dbReference type="ARBA" id="ARBA00023027"/>
    </source>
</evidence>
<gene>
    <name evidence="6" type="ORF">ABNW52_08570</name>
</gene>
<evidence type="ECO:0000256" key="4">
    <source>
        <dbReference type="PIRNR" id="PIRNR036492"/>
    </source>
</evidence>
<dbReference type="Proteomes" id="UP001433638">
    <property type="component" value="Unassembled WGS sequence"/>
</dbReference>
<dbReference type="InterPro" id="IPR012394">
    <property type="entry name" value="Aldehyde_DH_NAD(P)"/>
</dbReference>
<dbReference type="PROSITE" id="PS00070">
    <property type="entry name" value="ALDEHYDE_DEHYDR_CYS"/>
    <property type="match status" value="1"/>
</dbReference>
<dbReference type="CDD" id="cd07133">
    <property type="entry name" value="ALDH_CALDH_CalB"/>
    <property type="match status" value="1"/>
</dbReference>
<dbReference type="Pfam" id="PF00171">
    <property type="entry name" value="Aldedh"/>
    <property type="match status" value="1"/>
</dbReference>
<dbReference type="PANTHER" id="PTHR43570:SF20">
    <property type="entry name" value="ALDEHYDE DEHYDROGENASE ALDX-RELATED"/>
    <property type="match status" value="1"/>
</dbReference>
<dbReference type="GO" id="GO:0050269">
    <property type="term" value="F:coniferyl-aldehyde dehydrogenase [NAD(P)+] activity"/>
    <property type="evidence" value="ECO:0007669"/>
    <property type="project" value="UniProtKB-EC"/>
</dbReference>